<feature type="transmembrane region" description="Helical" evidence="1">
    <location>
        <begin position="15"/>
        <end position="33"/>
    </location>
</feature>
<accession>A0ABQ7Z5S1</accession>
<organism evidence="2 3">
    <name type="scientific">Brassica napus</name>
    <name type="common">Rape</name>
    <dbReference type="NCBI Taxonomy" id="3708"/>
    <lineage>
        <taxon>Eukaryota</taxon>
        <taxon>Viridiplantae</taxon>
        <taxon>Streptophyta</taxon>
        <taxon>Embryophyta</taxon>
        <taxon>Tracheophyta</taxon>
        <taxon>Spermatophyta</taxon>
        <taxon>Magnoliopsida</taxon>
        <taxon>eudicotyledons</taxon>
        <taxon>Gunneridae</taxon>
        <taxon>Pentapetalae</taxon>
        <taxon>rosids</taxon>
        <taxon>malvids</taxon>
        <taxon>Brassicales</taxon>
        <taxon>Brassicaceae</taxon>
        <taxon>Brassiceae</taxon>
        <taxon>Brassica</taxon>
    </lineage>
</organism>
<evidence type="ECO:0000256" key="1">
    <source>
        <dbReference type="SAM" id="Phobius"/>
    </source>
</evidence>
<keyword evidence="1" id="KW-0812">Transmembrane</keyword>
<gene>
    <name evidence="2" type="ORF">HID58_072914</name>
</gene>
<keyword evidence="3" id="KW-1185">Reference proteome</keyword>
<protein>
    <submittedName>
        <fullName evidence="2">Uncharacterized protein</fullName>
    </submittedName>
</protein>
<name>A0ABQ7Z5S1_BRANA</name>
<evidence type="ECO:0000313" key="2">
    <source>
        <dbReference type="EMBL" id="KAH0875552.1"/>
    </source>
</evidence>
<reference evidence="2 3" key="1">
    <citation type="submission" date="2021-05" db="EMBL/GenBank/DDBJ databases">
        <title>Genome Assembly of Synthetic Allotetraploid Brassica napus Reveals Homoeologous Exchanges between Subgenomes.</title>
        <authorList>
            <person name="Davis J.T."/>
        </authorList>
    </citation>
    <scope>NUCLEOTIDE SEQUENCE [LARGE SCALE GENOMIC DNA]</scope>
    <source>
        <strain evidence="3">cv. Da-Ae</strain>
        <tissue evidence="2">Seedling</tissue>
    </source>
</reference>
<keyword evidence="1" id="KW-1133">Transmembrane helix</keyword>
<dbReference type="Proteomes" id="UP000824890">
    <property type="component" value="Unassembled WGS sequence"/>
</dbReference>
<keyword evidence="1" id="KW-0472">Membrane</keyword>
<evidence type="ECO:0000313" key="3">
    <source>
        <dbReference type="Proteomes" id="UP000824890"/>
    </source>
</evidence>
<proteinExistence type="predicted"/>
<sequence length="69" mass="7585">MGLKEQQNCPSQRKIAVFIVLAFIPFALFHLCFNNPFSTIDDTTLQDSAANVLLTSYSSSSSQGNIETI</sequence>
<dbReference type="EMBL" id="JAGKQM010000016">
    <property type="protein sequence ID" value="KAH0875552.1"/>
    <property type="molecule type" value="Genomic_DNA"/>
</dbReference>
<comment type="caution">
    <text evidence="2">The sequence shown here is derived from an EMBL/GenBank/DDBJ whole genome shotgun (WGS) entry which is preliminary data.</text>
</comment>